<reference evidence="9 10" key="1">
    <citation type="submission" date="2014-11" db="EMBL/GenBank/DDBJ databases">
        <title>Genome sequencing of Pantoea rodasii ND03.</title>
        <authorList>
            <person name="Muhamad Yunos N.Y."/>
            <person name="Chan K.-G."/>
        </authorList>
    </citation>
    <scope>NUCLEOTIDE SEQUENCE [LARGE SCALE GENOMIC DNA]</scope>
    <source>
        <strain evidence="9 10">ND03</strain>
    </source>
</reference>
<dbReference type="CDD" id="cd17316">
    <property type="entry name" value="MFS_SV2_like"/>
    <property type="match status" value="1"/>
</dbReference>
<protein>
    <submittedName>
        <fullName evidence="9">MFS transporter</fullName>
    </submittedName>
</protein>
<proteinExistence type="inferred from homology"/>
<keyword evidence="4 7" id="KW-0812">Transmembrane</keyword>
<dbReference type="PANTHER" id="PTHR23511">
    <property type="entry name" value="SYNAPTIC VESICLE GLYCOPROTEIN 2"/>
    <property type="match status" value="1"/>
</dbReference>
<evidence type="ECO:0000256" key="3">
    <source>
        <dbReference type="ARBA" id="ARBA00022448"/>
    </source>
</evidence>
<feature type="transmembrane region" description="Helical" evidence="7">
    <location>
        <begin position="123"/>
        <end position="142"/>
    </location>
</feature>
<evidence type="ECO:0000256" key="2">
    <source>
        <dbReference type="ARBA" id="ARBA00010992"/>
    </source>
</evidence>
<dbReference type="PROSITE" id="PS50850">
    <property type="entry name" value="MFS"/>
    <property type="match status" value="1"/>
</dbReference>
<dbReference type="AlphaFoldDB" id="A0A0B1R0S9"/>
<dbReference type="InterPro" id="IPR020846">
    <property type="entry name" value="MFS_dom"/>
</dbReference>
<sequence length="486" mass="53867">MLKKISLSESIPPPMTWRENFTPEEGKAFGAQLSARLERLPAARPLWLIIFALALGGWFEVYDVFLTAYIGPGMVREGIFSHGSHNFFDPTSLGAFVAAMFLGVFLGTLLIANLADRIGRKKVFIIALLIYAVASGIMAFQHHPFAVVFWRIISGIGVGAELVTIDAYVSEFIPARLRGRSYAFVQAIQYTSIPTIAFLSWQLVPQEILGLSGWRWVVLFGCIGAILVWIIRMGLPESPRWLVEQGRYKEAEDVVRRLEARVAKSTGSALPAVDLQQCIPTEAKPAVKNEMWRPPYRRRTIMLLVFNFFQSIGYYGFASWIPTLLAAKGVTFTHSLLYSFLIAFASPLGPLVAMTFADRIERKWLVSGSALAIAIVGTIFSWQSQPVMLVTLGLLLSLASTCMTFSYRAYQAELFPTRFRAKAIGLVYSVSRISGMLSGFTIAWVLSEMGVSSVFAVISGAMAIVVFTIGVYGPRTLNRRLEEVNP</sequence>
<evidence type="ECO:0000256" key="4">
    <source>
        <dbReference type="ARBA" id="ARBA00022692"/>
    </source>
</evidence>
<dbReference type="Proteomes" id="UP000030853">
    <property type="component" value="Unassembled WGS sequence"/>
</dbReference>
<feature type="transmembrane region" description="Helical" evidence="7">
    <location>
        <begin position="181"/>
        <end position="201"/>
    </location>
</feature>
<keyword evidence="5 7" id="KW-1133">Transmembrane helix</keyword>
<accession>A0A0B1R0S9</accession>
<feature type="transmembrane region" description="Helical" evidence="7">
    <location>
        <begin position="336"/>
        <end position="357"/>
    </location>
</feature>
<dbReference type="InterPro" id="IPR005828">
    <property type="entry name" value="MFS_sugar_transport-like"/>
</dbReference>
<comment type="similarity">
    <text evidence="2">Belongs to the major facilitator superfamily. Sugar transporter (TC 2.A.1.1) family.</text>
</comment>
<dbReference type="InterPro" id="IPR036259">
    <property type="entry name" value="MFS_trans_sf"/>
</dbReference>
<organism evidence="9 10">
    <name type="scientific">Pantoea rodasii</name>
    <dbReference type="NCBI Taxonomy" id="1076549"/>
    <lineage>
        <taxon>Bacteria</taxon>
        <taxon>Pseudomonadati</taxon>
        <taxon>Pseudomonadota</taxon>
        <taxon>Gammaproteobacteria</taxon>
        <taxon>Enterobacterales</taxon>
        <taxon>Erwiniaceae</taxon>
        <taxon>Pantoea</taxon>
    </lineage>
</organism>
<dbReference type="PROSITE" id="PS00216">
    <property type="entry name" value="SUGAR_TRANSPORT_1"/>
    <property type="match status" value="1"/>
</dbReference>
<feature type="transmembrane region" description="Helical" evidence="7">
    <location>
        <begin position="213"/>
        <end position="231"/>
    </location>
</feature>
<dbReference type="InterPro" id="IPR005829">
    <property type="entry name" value="Sugar_transporter_CS"/>
</dbReference>
<dbReference type="GO" id="GO:0022857">
    <property type="term" value="F:transmembrane transporter activity"/>
    <property type="evidence" value="ECO:0007669"/>
    <property type="project" value="InterPro"/>
</dbReference>
<dbReference type="EMBL" id="JTJJ01000072">
    <property type="protein sequence ID" value="KHJ66638.1"/>
    <property type="molecule type" value="Genomic_DNA"/>
</dbReference>
<feature type="transmembrane region" description="Helical" evidence="7">
    <location>
        <begin position="452"/>
        <end position="472"/>
    </location>
</feature>
<feature type="transmembrane region" description="Helical" evidence="7">
    <location>
        <begin position="91"/>
        <end position="111"/>
    </location>
</feature>
<name>A0A0B1R0S9_9GAMM</name>
<evidence type="ECO:0000313" key="10">
    <source>
        <dbReference type="Proteomes" id="UP000030853"/>
    </source>
</evidence>
<keyword evidence="6 7" id="KW-0472">Membrane</keyword>
<feature type="transmembrane region" description="Helical" evidence="7">
    <location>
        <begin position="301"/>
        <end position="321"/>
    </location>
</feature>
<evidence type="ECO:0000256" key="6">
    <source>
        <dbReference type="ARBA" id="ARBA00023136"/>
    </source>
</evidence>
<comment type="caution">
    <text evidence="9">The sequence shown here is derived from an EMBL/GenBank/DDBJ whole genome shotgun (WGS) entry which is preliminary data.</text>
</comment>
<feature type="transmembrane region" description="Helical" evidence="7">
    <location>
        <begin position="422"/>
        <end position="446"/>
    </location>
</feature>
<feature type="transmembrane region" description="Helical" evidence="7">
    <location>
        <begin position="364"/>
        <end position="382"/>
    </location>
</feature>
<feature type="domain" description="Major facilitator superfamily (MFS) profile" evidence="8">
    <location>
        <begin position="49"/>
        <end position="477"/>
    </location>
</feature>
<evidence type="ECO:0000256" key="7">
    <source>
        <dbReference type="SAM" id="Phobius"/>
    </source>
</evidence>
<feature type="transmembrane region" description="Helical" evidence="7">
    <location>
        <begin position="388"/>
        <end position="410"/>
    </location>
</feature>
<feature type="transmembrane region" description="Helical" evidence="7">
    <location>
        <begin position="46"/>
        <end position="71"/>
    </location>
</feature>
<evidence type="ECO:0000313" key="9">
    <source>
        <dbReference type="EMBL" id="KHJ66638.1"/>
    </source>
</evidence>
<dbReference type="SUPFAM" id="SSF103473">
    <property type="entry name" value="MFS general substrate transporter"/>
    <property type="match status" value="1"/>
</dbReference>
<dbReference type="Pfam" id="PF00083">
    <property type="entry name" value="Sugar_tr"/>
    <property type="match status" value="1"/>
</dbReference>
<dbReference type="RefSeq" id="WP_039333893.1">
    <property type="nucleotide sequence ID" value="NZ_JTJJ01000072.1"/>
</dbReference>
<gene>
    <name evidence="9" type="ORF">QU24_18180</name>
</gene>
<dbReference type="GO" id="GO:0005886">
    <property type="term" value="C:plasma membrane"/>
    <property type="evidence" value="ECO:0007669"/>
    <property type="project" value="UniProtKB-SubCell"/>
</dbReference>
<dbReference type="Gene3D" id="1.20.1250.20">
    <property type="entry name" value="MFS general substrate transporter like domains"/>
    <property type="match status" value="1"/>
</dbReference>
<evidence type="ECO:0000259" key="8">
    <source>
        <dbReference type="PROSITE" id="PS50850"/>
    </source>
</evidence>
<keyword evidence="3" id="KW-0813">Transport</keyword>
<evidence type="ECO:0000256" key="5">
    <source>
        <dbReference type="ARBA" id="ARBA00022989"/>
    </source>
</evidence>
<dbReference type="PROSITE" id="PS00217">
    <property type="entry name" value="SUGAR_TRANSPORT_2"/>
    <property type="match status" value="1"/>
</dbReference>
<evidence type="ECO:0000256" key="1">
    <source>
        <dbReference type="ARBA" id="ARBA00004127"/>
    </source>
</evidence>
<comment type="subcellular location">
    <subcellularLocation>
        <location evidence="1">Endomembrane system</location>
        <topology evidence="1">Multi-pass membrane protein</topology>
    </subcellularLocation>
</comment>
<dbReference type="PANTHER" id="PTHR23511:SF34">
    <property type="entry name" value="SYNAPTIC VESICLE GLYCOPROTEIN 2"/>
    <property type="match status" value="1"/>
</dbReference>
<feature type="transmembrane region" description="Helical" evidence="7">
    <location>
        <begin position="148"/>
        <end position="169"/>
    </location>
</feature>